<dbReference type="SUPFAM" id="SSF55729">
    <property type="entry name" value="Acyl-CoA N-acyltransferases (Nat)"/>
    <property type="match status" value="1"/>
</dbReference>
<dbReference type="Proteomes" id="UP000800093">
    <property type="component" value="Unassembled WGS sequence"/>
</dbReference>
<gene>
    <name evidence="2" type="ORF">CC78DRAFT_535253</name>
</gene>
<sequence>MSLLESHYDEDAWVRAVYADNDTMVGFLMMAIWDPEELYYIWRLMIDQRFQGMGYGQRVVAMAIEHIREHNPRAKVLRVMSTPPEGNANVRPEDSPFKFYERLGFRQVKPPDEDGEIMMHFNLQPEEHL</sequence>
<dbReference type="Pfam" id="PF00583">
    <property type="entry name" value="Acetyltransf_1"/>
    <property type="match status" value="1"/>
</dbReference>
<dbReference type="InterPro" id="IPR016181">
    <property type="entry name" value="Acyl_CoA_acyltransferase"/>
</dbReference>
<dbReference type="AlphaFoldDB" id="A0A9P4K312"/>
<comment type="caution">
    <text evidence="2">The sequence shown here is derived from an EMBL/GenBank/DDBJ whole genome shotgun (WGS) entry which is preliminary data.</text>
</comment>
<evidence type="ECO:0000259" key="1">
    <source>
        <dbReference type="PROSITE" id="PS51186"/>
    </source>
</evidence>
<protein>
    <recommendedName>
        <fullName evidence="1">N-acetyltransferase domain-containing protein</fullName>
    </recommendedName>
</protein>
<dbReference type="EMBL" id="ML986646">
    <property type="protein sequence ID" value="KAF2262014.1"/>
    <property type="molecule type" value="Genomic_DNA"/>
</dbReference>
<organism evidence="2 3">
    <name type="scientific">Lojkania enalia</name>
    <dbReference type="NCBI Taxonomy" id="147567"/>
    <lineage>
        <taxon>Eukaryota</taxon>
        <taxon>Fungi</taxon>
        <taxon>Dikarya</taxon>
        <taxon>Ascomycota</taxon>
        <taxon>Pezizomycotina</taxon>
        <taxon>Dothideomycetes</taxon>
        <taxon>Pleosporomycetidae</taxon>
        <taxon>Pleosporales</taxon>
        <taxon>Pleosporales incertae sedis</taxon>
        <taxon>Lojkania</taxon>
    </lineage>
</organism>
<dbReference type="GO" id="GO:0016747">
    <property type="term" value="F:acyltransferase activity, transferring groups other than amino-acyl groups"/>
    <property type="evidence" value="ECO:0007669"/>
    <property type="project" value="InterPro"/>
</dbReference>
<dbReference type="InterPro" id="IPR000182">
    <property type="entry name" value="GNAT_dom"/>
</dbReference>
<dbReference type="CDD" id="cd04301">
    <property type="entry name" value="NAT_SF"/>
    <property type="match status" value="1"/>
</dbReference>
<keyword evidence="3" id="KW-1185">Reference proteome</keyword>
<dbReference type="Gene3D" id="3.40.630.30">
    <property type="match status" value="1"/>
</dbReference>
<feature type="non-terminal residue" evidence="2">
    <location>
        <position position="129"/>
    </location>
</feature>
<reference evidence="3" key="1">
    <citation type="journal article" date="2020" name="Stud. Mycol.">
        <title>101 Dothideomycetes genomes: A test case for predicting lifestyles and emergence of pathogens.</title>
        <authorList>
            <person name="Haridas S."/>
            <person name="Albert R."/>
            <person name="Binder M."/>
            <person name="Bloem J."/>
            <person name="LaButti K."/>
            <person name="Salamov A."/>
            <person name="Andreopoulos B."/>
            <person name="Baker S."/>
            <person name="Barry K."/>
            <person name="Bills G."/>
            <person name="Bluhm B."/>
            <person name="Cannon C."/>
            <person name="Castanera R."/>
            <person name="Culley D."/>
            <person name="Daum C."/>
            <person name="Ezra D."/>
            <person name="Gonzalez J."/>
            <person name="Henrissat B."/>
            <person name="Kuo A."/>
            <person name="Liang C."/>
            <person name="Lipzen A."/>
            <person name="Lutzoni F."/>
            <person name="Magnuson J."/>
            <person name="Mondo S."/>
            <person name="Nolan M."/>
            <person name="Ohm R."/>
            <person name="Pangilinan J."/>
            <person name="Park H.-J."/>
            <person name="Ramirez L."/>
            <person name="Alfaro M."/>
            <person name="Sun H."/>
            <person name="Tritt A."/>
            <person name="Yoshinaga Y."/>
            <person name="Zwiers L.-H."/>
            <person name="Turgeon B."/>
            <person name="Goodwin S."/>
            <person name="Spatafora J."/>
            <person name="Crous P."/>
            <person name="Grigoriev I."/>
        </authorList>
    </citation>
    <scope>NUCLEOTIDE SEQUENCE [LARGE SCALE GENOMIC DNA]</scope>
    <source>
        <strain evidence="3">CBS 304.66</strain>
    </source>
</reference>
<dbReference type="PROSITE" id="PS51186">
    <property type="entry name" value="GNAT"/>
    <property type="match status" value="1"/>
</dbReference>
<feature type="domain" description="N-acetyltransferase" evidence="1">
    <location>
        <begin position="1"/>
        <end position="124"/>
    </location>
</feature>
<name>A0A9P4K312_9PLEO</name>
<evidence type="ECO:0000313" key="3">
    <source>
        <dbReference type="Proteomes" id="UP000800093"/>
    </source>
</evidence>
<evidence type="ECO:0000313" key="2">
    <source>
        <dbReference type="EMBL" id="KAF2262014.1"/>
    </source>
</evidence>
<dbReference type="OrthoDB" id="4216009at2759"/>
<accession>A0A9P4K312</accession>
<proteinExistence type="predicted"/>